<evidence type="ECO:0008006" key="3">
    <source>
        <dbReference type="Google" id="ProtNLM"/>
    </source>
</evidence>
<comment type="caution">
    <text evidence="1">The sequence shown here is derived from an EMBL/GenBank/DDBJ whole genome shotgun (WGS) entry which is preliminary data.</text>
</comment>
<evidence type="ECO:0000313" key="1">
    <source>
        <dbReference type="EMBL" id="SMP10752.1"/>
    </source>
</evidence>
<dbReference type="InterPro" id="IPR019285">
    <property type="entry name" value="DUF2336"/>
</dbReference>
<accession>A0ABY1NIS6</accession>
<evidence type="ECO:0000313" key="2">
    <source>
        <dbReference type="Proteomes" id="UP001157914"/>
    </source>
</evidence>
<proteinExistence type="predicted"/>
<dbReference type="RefSeq" id="WP_155191953.1">
    <property type="nucleotide sequence ID" value="NZ_BAAAEA010000001.1"/>
</dbReference>
<organism evidence="1 2">
    <name type="scientific">Roseibium denhamense</name>
    <dbReference type="NCBI Taxonomy" id="76305"/>
    <lineage>
        <taxon>Bacteria</taxon>
        <taxon>Pseudomonadati</taxon>
        <taxon>Pseudomonadota</taxon>
        <taxon>Alphaproteobacteria</taxon>
        <taxon>Hyphomicrobiales</taxon>
        <taxon>Stappiaceae</taxon>
        <taxon>Roseibium</taxon>
    </lineage>
</organism>
<dbReference type="EMBL" id="FXTT01000001">
    <property type="protein sequence ID" value="SMP10752.1"/>
    <property type="molecule type" value="Genomic_DNA"/>
</dbReference>
<dbReference type="Pfam" id="PF10098">
    <property type="entry name" value="DUF2336"/>
    <property type="match status" value="1"/>
</dbReference>
<name>A0ABY1NIS6_9HYPH</name>
<reference evidence="1 2" key="1">
    <citation type="submission" date="2017-05" db="EMBL/GenBank/DDBJ databases">
        <authorList>
            <person name="Varghese N."/>
            <person name="Submissions S."/>
        </authorList>
    </citation>
    <scope>NUCLEOTIDE SEQUENCE [LARGE SCALE GENOMIC DNA]</scope>
    <source>
        <strain evidence="1 2">DSM 15949</strain>
    </source>
</reference>
<gene>
    <name evidence="1" type="ORF">SAMN06265374_1260</name>
</gene>
<keyword evidence="2" id="KW-1185">Reference proteome</keyword>
<sequence>MPSSLMQLAKEGTDAARRALFVQLSDLISGEIHKRTDQELALFSEVALQLYSTATSSDRARLAKNLADCANLPVKLAIKIAEDEVSVAVPILASSTVFTQAELLDLVERLSNQHRQVIARRQDLSTDVSDALMRLGDTPVHRLLAGNREIKLSRQAMTVLVQKAVEDYVLRDDLALRSDLTPAAAQKLIPIVNEETQVRLREIIQGALSQEQLDQIARLKVLRREFGQALENPDMSLLWADAERAHISIDELVILLIQDGRFNHVIELLSHRGRIAQKALKDAVFNGKIEPVVKAAAKARLETATFALFAKARCTHMKIPSRQASDWVKAYSDYLQGTQAAANARCTDFQARRGTRKERANLAKLSLA</sequence>
<protein>
    <recommendedName>
        <fullName evidence="3">DUF2336 domain-containing protein</fullName>
    </recommendedName>
</protein>
<dbReference type="Proteomes" id="UP001157914">
    <property type="component" value="Unassembled WGS sequence"/>
</dbReference>